<dbReference type="GO" id="GO:0030682">
    <property type="term" value="P:symbiont-mediated perturbation of host defenses"/>
    <property type="evidence" value="ECO:0007669"/>
    <property type="project" value="InterPro"/>
</dbReference>
<dbReference type="InterPro" id="IPR012674">
    <property type="entry name" value="Calycin"/>
</dbReference>
<dbReference type="AlphaFoldDB" id="A0A0K8RDF1"/>
<dbReference type="Gene3D" id="2.40.128.20">
    <property type="match status" value="1"/>
</dbReference>
<reference evidence="2" key="1">
    <citation type="submission" date="2012-12" db="EMBL/GenBank/DDBJ databases">
        <title>Identification and characterization of a phenylalanine ammonia-lyase gene family in Isatis indigotica Fort.</title>
        <authorList>
            <person name="Liu Q."/>
            <person name="Chen J."/>
            <person name="Zhou X."/>
            <person name="Di P."/>
            <person name="Xiao Y."/>
            <person name="Xuan H."/>
            <person name="Zhang L."/>
            <person name="Chen W."/>
        </authorList>
    </citation>
    <scope>NUCLEOTIDE SEQUENCE</scope>
    <source>
        <tissue evidence="2">Salivary gland</tissue>
    </source>
</reference>
<protein>
    <submittedName>
        <fullName evidence="2">Putative salivary lipocalin</fullName>
    </submittedName>
</protein>
<dbReference type="SUPFAM" id="SSF50814">
    <property type="entry name" value="Lipocalins"/>
    <property type="match status" value="1"/>
</dbReference>
<name>A0A0K8RDF1_IXORI</name>
<dbReference type="EMBL" id="GADI01004915">
    <property type="protein sequence ID" value="JAA68893.1"/>
    <property type="molecule type" value="mRNA"/>
</dbReference>
<accession>A0A0K8RDF1</accession>
<feature type="region of interest" description="Disordered" evidence="1">
    <location>
        <begin position="227"/>
        <end position="246"/>
    </location>
</feature>
<evidence type="ECO:0000256" key="1">
    <source>
        <dbReference type="SAM" id="MobiDB-lite"/>
    </source>
</evidence>
<dbReference type="Pfam" id="PF02098">
    <property type="entry name" value="His_binding"/>
    <property type="match status" value="1"/>
</dbReference>
<evidence type="ECO:0000313" key="2">
    <source>
        <dbReference type="EMBL" id="JAA68893.1"/>
    </source>
</evidence>
<proteinExistence type="evidence at transcript level"/>
<dbReference type="InterPro" id="IPR002970">
    <property type="entry name" value="Tick_his-bd"/>
</dbReference>
<organism evidence="2">
    <name type="scientific">Ixodes ricinus</name>
    <name type="common">Common tick</name>
    <name type="synonym">Acarus ricinus</name>
    <dbReference type="NCBI Taxonomy" id="34613"/>
    <lineage>
        <taxon>Eukaryota</taxon>
        <taxon>Metazoa</taxon>
        <taxon>Ecdysozoa</taxon>
        <taxon>Arthropoda</taxon>
        <taxon>Chelicerata</taxon>
        <taxon>Arachnida</taxon>
        <taxon>Acari</taxon>
        <taxon>Parasitiformes</taxon>
        <taxon>Ixodida</taxon>
        <taxon>Ixodoidea</taxon>
        <taxon>Ixodidae</taxon>
        <taxon>Ixodinae</taxon>
        <taxon>Ixodes</taxon>
    </lineage>
</organism>
<sequence length="410" mass="47199">MILTFQEKFKAPAQPRPTEKTRTMPRWLQRGACPLLLRCLGFFLAFRATAANTPQEGTPVDISKMLGQVHGKMFDYVYKSSESFIFTDSPPICLTIQFLYSQEETRSFGELWVHYKETDRKMHVKTIELEFKDATKNKLGNSLIFIFSRSCNNGHYLNRAVFEVRERTLCYSLKATHGGECVIIGLITSSSHNHTQDCLSVKEVVECKYVVFKVSETHQCLEYEKVTDDNSKKAEEPNSQDSDDKVPLHERHPLLQKYQDFPQGLLYGSLVLVYSSLADDSSRLCMITYYPNREPQPDGQLDILKTGSKKAITQAFEPRAVSGHDTTYRAEARIYRNEQFYNTRVIFTDQKRCTILRTPGYSNLCELFTGGRYNYGVVNSHCFFIYTVYCKKPAKVFTKLKDCWPYAGEV</sequence>
<dbReference type="GO" id="GO:0043176">
    <property type="term" value="F:amine binding"/>
    <property type="evidence" value="ECO:0007669"/>
    <property type="project" value="InterPro"/>
</dbReference>